<dbReference type="InterPro" id="IPR036249">
    <property type="entry name" value="Thioredoxin-like_sf"/>
</dbReference>
<dbReference type="Gene3D" id="3.40.30.10">
    <property type="entry name" value="Glutaredoxin"/>
    <property type="match status" value="1"/>
</dbReference>
<sequence>MAPILAGLAKKMPHVIFLKSVAVELDVEAMPTFLFFKEGKIVDRVVGADRDALVAKIKKHATQVAAA</sequence>
<reference evidence="3 4" key="1">
    <citation type="submission" date="2024-04" db="EMBL/GenBank/DDBJ databases">
        <authorList>
            <person name="Fracassetti M."/>
        </authorList>
    </citation>
    <scope>NUCLEOTIDE SEQUENCE [LARGE SCALE GENOMIC DNA]</scope>
</reference>
<evidence type="ECO:0000313" key="3">
    <source>
        <dbReference type="EMBL" id="CAL1384114.1"/>
    </source>
</evidence>
<name>A0AAV2EE81_9ROSI</name>
<proteinExistence type="predicted"/>
<evidence type="ECO:0000259" key="2">
    <source>
        <dbReference type="Pfam" id="PF00085"/>
    </source>
</evidence>
<dbReference type="Pfam" id="PF00085">
    <property type="entry name" value="Thioredoxin"/>
    <property type="match status" value="1"/>
</dbReference>
<gene>
    <name evidence="3" type="ORF">LTRI10_LOCUS25347</name>
</gene>
<evidence type="ECO:0000313" key="4">
    <source>
        <dbReference type="Proteomes" id="UP001497516"/>
    </source>
</evidence>
<dbReference type="CDD" id="cd02947">
    <property type="entry name" value="TRX_family"/>
    <property type="match status" value="1"/>
</dbReference>
<keyword evidence="1" id="KW-1015">Disulfide bond</keyword>
<protein>
    <recommendedName>
        <fullName evidence="2">Thioredoxin domain-containing protein</fullName>
    </recommendedName>
</protein>
<keyword evidence="4" id="KW-1185">Reference proteome</keyword>
<dbReference type="SUPFAM" id="SSF52833">
    <property type="entry name" value="Thioredoxin-like"/>
    <property type="match status" value="1"/>
</dbReference>
<dbReference type="EMBL" id="OZ034817">
    <property type="protein sequence ID" value="CAL1384114.1"/>
    <property type="molecule type" value="Genomic_DNA"/>
</dbReference>
<organism evidence="3 4">
    <name type="scientific">Linum trigynum</name>
    <dbReference type="NCBI Taxonomy" id="586398"/>
    <lineage>
        <taxon>Eukaryota</taxon>
        <taxon>Viridiplantae</taxon>
        <taxon>Streptophyta</taxon>
        <taxon>Embryophyta</taxon>
        <taxon>Tracheophyta</taxon>
        <taxon>Spermatophyta</taxon>
        <taxon>Magnoliopsida</taxon>
        <taxon>eudicotyledons</taxon>
        <taxon>Gunneridae</taxon>
        <taxon>Pentapetalae</taxon>
        <taxon>rosids</taxon>
        <taxon>fabids</taxon>
        <taxon>Malpighiales</taxon>
        <taxon>Linaceae</taxon>
        <taxon>Linum</taxon>
    </lineage>
</organism>
<evidence type="ECO:0000256" key="1">
    <source>
        <dbReference type="ARBA" id="ARBA00023157"/>
    </source>
</evidence>
<accession>A0AAV2EE81</accession>
<feature type="domain" description="Thioredoxin" evidence="2">
    <location>
        <begin position="18"/>
        <end position="59"/>
    </location>
</feature>
<dbReference type="PANTHER" id="PTHR46115">
    <property type="entry name" value="THIOREDOXIN-LIKE PROTEIN 1"/>
    <property type="match status" value="1"/>
</dbReference>
<dbReference type="AlphaFoldDB" id="A0AAV2EE81"/>
<dbReference type="InterPro" id="IPR013766">
    <property type="entry name" value="Thioredoxin_domain"/>
</dbReference>
<dbReference type="Proteomes" id="UP001497516">
    <property type="component" value="Chromosome 4"/>
</dbReference>